<feature type="domain" description="ATP-grasp" evidence="5">
    <location>
        <begin position="111"/>
        <end position="300"/>
    </location>
</feature>
<sequence>MHILVLHRVPDSFVHYAENIDHDEHSVTYVSVGERMATLPADVPARRIERPGTGDTAAEVLDAVRGLPKPDRVIALSEYDLLPAARVREALGVPGDHEKDVLPARDKVVMKSAVARAGLRAPRFAPLPEAFTEGADSVAWKGATVLKPLAGASSEGVRTFSTVAEALEAMGGQEHATDREGFEIEEFVEGPIIHVDGLVVGGELVTVQASRYVGTCLGYAEGRPMGSMQIDTSPEVVGWTRDCLRAVGITDGPFHLEGIETTEGLVFMEVGARFGGADVVDSFELATGVHLPSAQVRLLLDGEGALPSARVPAPHERFGWFVVPGHTLGATYCRVDGVADFRDDPIVRRWVQRAPDEPIKETITYADTDVPLAGVLGPAPAPVLERFLTDLFASVRVEPAPAPT</sequence>
<dbReference type="InterPro" id="IPR011761">
    <property type="entry name" value="ATP-grasp"/>
</dbReference>
<keyword evidence="2 4" id="KW-0547">Nucleotide-binding</keyword>
<dbReference type="Gene3D" id="3.30.470.20">
    <property type="entry name" value="ATP-grasp fold, B domain"/>
    <property type="match status" value="1"/>
</dbReference>
<dbReference type="Proteomes" id="UP001500908">
    <property type="component" value="Unassembled WGS sequence"/>
</dbReference>
<evidence type="ECO:0000256" key="3">
    <source>
        <dbReference type="ARBA" id="ARBA00022840"/>
    </source>
</evidence>
<keyword evidence="7" id="KW-1185">Reference proteome</keyword>
<keyword evidence="3 4" id="KW-0067">ATP-binding</keyword>
<dbReference type="InterPro" id="IPR052032">
    <property type="entry name" value="ATP-dep_AA_Ligase"/>
</dbReference>
<dbReference type="PANTHER" id="PTHR43585">
    <property type="entry name" value="FUMIPYRROLE BIOSYNTHESIS PROTEIN C"/>
    <property type="match status" value="1"/>
</dbReference>
<proteinExistence type="predicted"/>
<name>A0ABP7G0W8_9ACTN</name>
<dbReference type="EMBL" id="BAABDD010000018">
    <property type="protein sequence ID" value="GAA3753364.1"/>
    <property type="molecule type" value="Genomic_DNA"/>
</dbReference>
<dbReference type="SUPFAM" id="SSF56059">
    <property type="entry name" value="Glutathione synthetase ATP-binding domain-like"/>
    <property type="match status" value="1"/>
</dbReference>
<evidence type="ECO:0000313" key="7">
    <source>
        <dbReference type="Proteomes" id="UP001500908"/>
    </source>
</evidence>
<comment type="caution">
    <text evidence="6">The sequence shown here is derived from an EMBL/GenBank/DDBJ whole genome shotgun (WGS) entry which is preliminary data.</text>
</comment>
<organism evidence="6 7">
    <name type="scientific">Salinactinospora qingdaonensis</name>
    <dbReference type="NCBI Taxonomy" id="702744"/>
    <lineage>
        <taxon>Bacteria</taxon>
        <taxon>Bacillati</taxon>
        <taxon>Actinomycetota</taxon>
        <taxon>Actinomycetes</taxon>
        <taxon>Streptosporangiales</taxon>
        <taxon>Nocardiopsidaceae</taxon>
        <taxon>Salinactinospora</taxon>
    </lineage>
</organism>
<reference evidence="7" key="1">
    <citation type="journal article" date="2019" name="Int. J. Syst. Evol. Microbiol.">
        <title>The Global Catalogue of Microorganisms (GCM) 10K type strain sequencing project: providing services to taxonomists for standard genome sequencing and annotation.</title>
        <authorList>
            <consortium name="The Broad Institute Genomics Platform"/>
            <consortium name="The Broad Institute Genome Sequencing Center for Infectious Disease"/>
            <person name="Wu L."/>
            <person name="Ma J."/>
        </authorList>
    </citation>
    <scope>NUCLEOTIDE SEQUENCE [LARGE SCALE GENOMIC DNA]</scope>
    <source>
        <strain evidence="7">JCM 17137</strain>
    </source>
</reference>
<dbReference type="Gene3D" id="3.40.50.20">
    <property type="match status" value="1"/>
</dbReference>
<evidence type="ECO:0000256" key="1">
    <source>
        <dbReference type="ARBA" id="ARBA00022598"/>
    </source>
</evidence>
<protein>
    <recommendedName>
        <fullName evidence="5">ATP-grasp domain-containing protein</fullName>
    </recommendedName>
</protein>
<evidence type="ECO:0000259" key="5">
    <source>
        <dbReference type="PROSITE" id="PS50975"/>
    </source>
</evidence>
<dbReference type="PANTHER" id="PTHR43585:SF2">
    <property type="entry name" value="ATP-GRASP ENZYME FSQD"/>
    <property type="match status" value="1"/>
</dbReference>
<gene>
    <name evidence="6" type="ORF">GCM10022402_35180</name>
</gene>
<evidence type="ECO:0000313" key="6">
    <source>
        <dbReference type="EMBL" id="GAA3753364.1"/>
    </source>
</evidence>
<evidence type="ECO:0000256" key="2">
    <source>
        <dbReference type="ARBA" id="ARBA00022741"/>
    </source>
</evidence>
<keyword evidence="1" id="KW-0436">Ligase</keyword>
<evidence type="ECO:0000256" key="4">
    <source>
        <dbReference type="PROSITE-ProRule" id="PRU00409"/>
    </source>
</evidence>
<accession>A0ABP7G0W8</accession>
<dbReference type="PROSITE" id="PS50975">
    <property type="entry name" value="ATP_GRASP"/>
    <property type="match status" value="1"/>
</dbReference>
<dbReference type="RefSeq" id="WP_344973238.1">
    <property type="nucleotide sequence ID" value="NZ_BAABDD010000018.1"/>
</dbReference>